<evidence type="ECO:0000313" key="2">
    <source>
        <dbReference type="EMBL" id="QPQ94589.1"/>
    </source>
</evidence>
<dbReference type="InterPro" id="IPR025157">
    <property type="entry name" value="Hemagglutinin_rpt"/>
</dbReference>
<feature type="region of interest" description="Disordered" evidence="1">
    <location>
        <begin position="1097"/>
        <end position="1125"/>
    </location>
</feature>
<evidence type="ECO:0000256" key="1">
    <source>
        <dbReference type="SAM" id="MobiDB-lite"/>
    </source>
</evidence>
<protein>
    <submittedName>
        <fullName evidence="2">Hemagglutinin repeat-containing protein</fullName>
    </submittedName>
</protein>
<dbReference type="Proteomes" id="UP000594892">
    <property type="component" value="Chromosome 2"/>
</dbReference>
<organism evidence="2 3">
    <name type="scientific">Burkholderia glumae</name>
    <name type="common">Pseudomonas glumae</name>
    <dbReference type="NCBI Taxonomy" id="337"/>
    <lineage>
        <taxon>Bacteria</taxon>
        <taxon>Pseudomonadati</taxon>
        <taxon>Pseudomonadota</taxon>
        <taxon>Betaproteobacteria</taxon>
        <taxon>Burkholderiales</taxon>
        <taxon>Burkholderiaceae</taxon>
        <taxon>Burkholderia</taxon>
    </lineage>
</organism>
<dbReference type="Pfam" id="PF13332">
    <property type="entry name" value="Fil_haemagg_2"/>
    <property type="match status" value="4"/>
</dbReference>
<feature type="compositionally biased region" description="Basic and acidic residues" evidence="1">
    <location>
        <begin position="73"/>
        <end position="84"/>
    </location>
</feature>
<feature type="compositionally biased region" description="Basic residues" evidence="1">
    <location>
        <begin position="85"/>
        <end position="106"/>
    </location>
</feature>
<feature type="region of interest" description="Disordered" evidence="1">
    <location>
        <begin position="1613"/>
        <end position="1632"/>
    </location>
</feature>
<feature type="compositionally biased region" description="Basic residues" evidence="1">
    <location>
        <begin position="48"/>
        <end position="64"/>
    </location>
</feature>
<dbReference type="EMBL" id="CP065601">
    <property type="protein sequence ID" value="QPQ94589.1"/>
    <property type="molecule type" value="Genomic_DNA"/>
</dbReference>
<sequence length="1632" mass="163157">MDLHRRRHPERHRRDHQQHGRQRRAAAAARAAGGPDRAERPRAVGGRYARRRAGRLGRRHRRRERCGGFRHGGAFDRRERDPRHDRRRRDGARPQRARGGRRRANRGGHIASGGVGAVGRTNVANATAPAVLSHIALPAGGLFSVVTAPQTPYLIETNPAFTSAQQWLSSDYYFQQTGMDPSKIQLRLGDGFYEQKLVQDQIMAMTGKAVLTNYADTQAEYQALMTSGAALAKALDLAPGTGLSPEQVAQLTSNVVIMQTQVVDGKSVLVPVVYLAQASQQDMRNGPLIAATNIDLQNAVAVNNSGTISASNDFSISSQRIDSSFGTLQSGGNMSLVSSGDVNLTSATVNAGSLQLKAGGNLVLDSAVNTLNQSGNGGATRTTTSLGPLASINVSGNASIVTGGNFEQNAGSLNVGGALGLNVGGDWTLGVQQTGESQLVYRHGGVSDTRFSIDTGSSVKVGGAAAIVVGGNLSATGANLNLGGGGAIEVGGNLNLQAAVATSTIDSSSSGSESHRSYAEARHVSDDAVIATTLTGGDSLTLAAGKDINVLGSTVSLDRGAAQLVAGGNVTIGAVTETHVNDSHETHSHSGLASSTKVASSRDTTTTLADGSTISADSVSIVGGQDLNVRGSTIVGTHDVSLTAAHDVNITTTQDTMDSSGSYQEKHSGLMAGGGLSVSVGTSKLATTDQDASVTNNASTIGSLSGNLTIRAGDTLHVTGSDLIAAKNLTGIASTVTIDAATDTSHQSQTQQTSKSGLTVGLSGTVGDAINGAIGETQVTRESAKDSNGRAAALHAIAAAGDLAAPVESMLAKGQVPTIGIQVSFGSSHSASQSSEDQSTQRGSKAQAGGTATFVATGDGTAGSGNLTIAGSNVGAADAVLIAKNQVNLVNTTDTYSTRSANSSSGSSIGVSITSGGIGASASMQHAHGDGNSDAAIQNNTHINATNSATLVSGGDTNMIGANVSANQVSASIGGNLNVASVQDVTTSAAHQGSVGGGIGVSTIGVSGSFSAQHGNASGNYAAVGEQAGIQAGSGGFDVTVKGNTDLKGAVIASTADASKNNLTTGTLSFSDIQDHSHYSASSGGIGAGVSVGTSEKISGKDSVSGKGGVSPMVGQSAGGDASATTRSAVGAGTITVTNAAGQAQDVAGLSRDTSNTNGAVSKTPDVQQLLSQQADTMNAAQAAGQTVATAIGDYAQSRLNEALAAKAKAQASGDAAGVAAAQAQIDEWQEGGDYRTALHAGGGALIAGLGGGNALAGAAGAGAASALSGKLNGLSNAIAASNPTGNASLDQALGNIIANVVATGAGAAVGGSAGAATASNADLFNRQLHPHEKQKLSDLEKGKSTDEQHKLVAAECALTQCAAGVPDNDPNKATLTQLQNEGQSYTYEQGLLKNAGAFDGYGRADKLNDWYDRDQMSNRLGGAVQGVESAAVAAGALGAGCASVVACGLGLTVATGALDYSKAGFTQMVSGNQTSTYGEQVLQGLGMSPYAAGLTYAGFNLGAAAGSVAANSAATQAAAQGVLPSAKEVQATNSTSLSDILLPNGEPVGYVYPGAGPGIRTVTSEQFGQLQSQLMNGATPTTTPPGYAGTWYQMPDGSVFGVRTSTGSGTTIDVIKSNNPSLPSGFKVHQQ</sequence>
<feature type="region of interest" description="Disordered" evidence="1">
    <location>
        <begin position="827"/>
        <end position="849"/>
    </location>
</feature>
<evidence type="ECO:0000313" key="3">
    <source>
        <dbReference type="Proteomes" id="UP000594892"/>
    </source>
</evidence>
<feature type="compositionally biased region" description="Low complexity" evidence="1">
    <location>
        <begin position="25"/>
        <end position="35"/>
    </location>
</feature>
<feature type="compositionally biased region" description="Low complexity" evidence="1">
    <location>
        <begin position="827"/>
        <end position="841"/>
    </location>
</feature>
<feature type="region of interest" description="Disordered" evidence="1">
    <location>
        <begin position="1"/>
        <end position="113"/>
    </location>
</feature>
<dbReference type="GO" id="GO:0003824">
    <property type="term" value="F:catalytic activity"/>
    <property type="evidence" value="ECO:0007669"/>
    <property type="project" value="UniProtKB-ARBA"/>
</dbReference>
<proteinExistence type="predicted"/>
<accession>A0AAP9Y610</accession>
<name>A0AAP9Y610_BURGL</name>
<gene>
    <name evidence="2" type="ORF">I6H06_24255</name>
</gene>
<feature type="compositionally biased region" description="Polar residues" evidence="1">
    <location>
        <begin position="1613"/>
        <end position="1623"/>
    </location>
</feature>
<reference evidence="2 3" key="1">
    <citation type="submission" date="2020-12" db="EMBL/GenBank/DDBJ databases">
        <title>FDA dAtabase for Regulatory Grade micrObial Sequences (FDA-ARGOS): Supporting development and validation of Infectious Disease Dx tests.</title>
        <authorList>
            <person name="Minogue T."/>
            <person name="Wolcott M."/>
            <person name="Wasieloski L."/>
            <person name="Aguilar W."/>
            <person name="Moore D."/>
            <person name="Jaissle J."/>
            <person name="Tallon L."/>
            <person name="Sadzewicz L."/>
            <person name="Zhao X."/>
            <person name="Boylan J."/>
            <person name="Ott S."/>
            <person name="Bowen H."/>
            <person name="Vavikolanu K."/>
            <person name="Mehta A."/>
            <person name="Aluvathingal J."/>
            <person name="Nadendla S."/>
            <person name="Yan Y."/>
            <person name="Sichtig H."/>
        </authorList>
    </citation>
    <scope>NUCLEOTIDE SEQUENCE [LARGE SCALE GENOMIC DNA]</scope>
    <source>
        <strain evidence="2 3">FDAARGOS_949</strain>
    </source>
</reference>
<feature type="compositionally biased region" description="Basic residues" evidence="1">
    <location>
        <begin position="1"/>
        <end position="24"/>
    </location>
</feature>